<feature type="domain" description="VPS9" evidence="3">
    <location>
        <begin position="817"/>
        <end position="973"/>
    </location>
</feature>
<feature type="compositionally biased region" description="Polar residues" evidence="2">
    <location>
        <begin position="315"/>
        <end position="326"/>
    </location>
</feature>
<dbReference type="Proteomes" id="UP000823405">
    <property type="component" value="Unassembled WGS sequence"/>
</dbReference>
<feature type="region of interest" description="Disordered" evidence="2">
    <location>
        <begin position="153"/>
        <end position="290"/>
    </location>
</feature>
<feature type="compositionally biased region" description="Low complexity" evidence="2">
    <location>
        <begin position="1101"/>
        <end position="1113"/>
    </location>
</feature>
<feature type="compositionally biased region" description="Acidic residues" evidence="2">
    <location>
        <begin position="1621"/>
        <end position="1630"/>
    </location>
</feature>
<feature type="compositionally biased region" description="Basic residues" evidence="2">
    <location>
        <begin position="1810"/>
        <end position="1821"/>
    </location>
</feature>
<feature type="region of interest" description="Disordered" evidence="2">
    <location>
        <begin position="1338"/>
        <end position="1358"/>
    </location>
</feature>
<feature type="compositionally biased region" description="Gly residues" evidence="2">
    <location>
        <begin position="2114"/>
        <end position="2123"/>
    </location>
</feature>
<feature type="region of interest" description="Disordered" evidence="2">
    <location>
        <begin position="1251"/>
        <end position="1304"/>
    </location>
</feature>
<evidence type="ECO:0000313" key="5">
    <source>
        <dbReference type="Proteomes" id="UP000823405"/>
    </source>
</evidence>
<dbReference type="InterPro" id="IPR003123">
    <property type="entry name" value="VPS9"/>
</dbReference>
<feature type="compositionally biased region" description="Low complexity" evidence="2">
    <location>
        <begin position="1641"/>
        <end position="1665"/>
    </location>
</feature>
<feature type="compositionally biased region" description="Polar residues" evidence="2">
    <location>
        <begin position="1708"/>
        <end position="1731"/>
    </location>
</feature>
<feature type="region of interest" description="Disordered" evidence="2">
    <location>
        <begin position="2099"/>
        <end position="2132"/>
    </location>
</feature>
<feature type="compositionally biased region" description="Low complexity" evidence="2">
    <location>
        <begin position="1251"/>
        <end position="1262"/>
    </location>
</feature>
<evidence type="ECO:0000256" key="2">
    <source>
        <dbReference type="SAM" id="MobiDB-lite"/>
    </source>
</evidence>
<evidence type="ECO:0000256" key="1">
    <source>
        <dbReference type="ARBA" id="ARBA00007428"/>
    </source>
</evidence>
<protein>
    <recommendedName>
        <fullName evidence="3">VPS9 domain-containing protein</fullName>
    </recommendedName>
</protein>
<feature type="compositionally biased region" description="Low complexity" evidence="2">
    <location>
        <begin position="1907"/>
        <end position="1917"/>
    </location>
</feature>
<dbReference type="Gene3D" id="1.20.1050.80">
    <property type="entry name" value="VPS9 domain"/>
    <property type="match status" value="1"/>
</dbReference>
<dbReference type="PROSITE" id="PS51205">
    <property type="entry name" value="VPS9"/>
    <property type="match status" value="1"/>
</dbReference>
<feature type="compositionally biased region" description="Low complexity" evidence="2">
    <location>
        <begin position="267"/>
        <end position="280"/>
    </location>
</feature>
<name>A0A9P6RL20_9FUNG</name>
<feature type="compositionally biased region" description="Basic and acidic residues" evidence="2">
    <location>
        <begin position="815"/>
        <end position="827"/>
    </location>
</feature>
<feature type="region of interest" description="Disordered" evidence="2">
    <location>
        <begin position="982"/>
        <end position="1010"/>
    </location>
</feature>
<dbReference type="GO" id="GO:0005769">
    <property type="term" value="C:early endosome"/>
    <property type="evidence" value="ECO:0007669"/>
    <property type="project" value="TreeGrafter"/>
</dbReference>
<feature type="region of interest" description="Disordered" evidence="2">
    <location>
        <begin position="1043"/>
        <end position="1068"/>
    </location>
</feature>
<feature type="region of interest" description="Disordered" evidence="2">
    <location>
        <begin position="1692"/>
        <end position="1748"/>
    </location>
</feature>
<feature type="compositionally biased region" description="Low complexity" evidence="2">
    <location>
        <begin position="1792"/>
        <end position="1809"/>
    </location>
</feature>
<accession>A0A9P6RL20</accession>
<dbReference type="GO" id="GO:0000149">
    <property type="term" value="F:SNARE binding"/>
    <property type="evidence" value="ECO:0007669"/>
    <property type="project" value="TreeGrafter"/>
</dbReference>
<feature type="compositionally biased region" description="Low complexity" evidence="2">
    <location>
        <begin position="1126"/>
        <end position="1141"/>
    </location>
</feature>
<feature type="region of interest" description="Disordered" evidence="2">
    <location>
        <begin position="1096"/>
        <end position="1166"/>
    </location>
</feature>
<feature type="compositionally biased region" description="Polar residues" evidence="2">
    <location>
        <begin position="1291"/>
        <end position="1301"/>
    </location>
</feature>
<comment type="similarity">
    <text evidence="1">Belongs to the UPF0507 family.</text>
</comment>
<dbReference type="InterPro" id="IPR037191">
    <property type="entry name" value="VPS9_dom_sf"/>
</dbReference>
<feature type="compositionally biased region" description="Low complexity" evidence="2">
    <location>
        <begin position="1398"/>
        <end position="1421"/>
    </location>
</feature>
<feature type="compositionally biased region" description="Low complexity" evidence="2">
    <location>
        <begin position="448"/>
        <end position="467"/>
    </location>
</feature>
<feature type="compositionally biased region" description="Low complexity" evidence="2">
    <location>
        <begin position="2056"/>
        <end position="2065"/>
    </location>
</feature>
<keyword evidence="5" id="KW-1185">Reference proteome</keyword>
<feature type="region of interest" description="Disordered" evidence="2">
    <location>
        <begin position="1514"/>
        <end position="1542"/>
    </location>
</feature>
<feature type="region of interest" description="Disordered" evidence="2">
    <location>
        <begin position="1"/>
        <end position="104"/>
    </location>
</feature>
<feature type="region of interest" description="Disordered" evidence="2">
    <location>
        <begin position="799"/>
        <end position="864"/>
    </location>
</feature>
<feature type="compositionally biased region" description="Acidic residues" evidence="2">
    <location>
        <begin position="851"/>
        <end position="863"/>
    </location>
</feature>
<feature type="compositionally biased region" description="Low complexity" evidence="2">
    <location>
        <begin position="983"/>
        <end position="997"/>
    </location>
</feature>
<feature type="region of interest" description="Disordered" evidence="2">
    <location>
        <begin position="417"/>
        <end position="488"/>
    </location>
</feature>
<feature type="compositionally biased region" description="Polar residues" evidence="2">
    <location>
        <begin position="1834"/>
        <end position="1844"/>
    </location>
</feature>
<feature type="region of interest" description="Disordered" evidence="2">
    <location>
        <begin position="1371"/>
        <end position="1479"/>
    </location>
</feature>
<feature type="compositionally biased region" description="Low complexity" evidence="2">
    <location>
        <begin position="1452"/>
        <end position="1474"/>
    </location>
</feature>
<dbReference type="SMART" id="SM00167">
    <property type="entry name" value="VPS9"/>
    <property type="match status" value="1"/>
</dbReference>
<proteinExistence type="inferred from homology"/>
<dbReference type="GO" id="GO:0005085">
    <property type="term" value="F:guanyl-nucleotide exchange factor activity"/>
    <property type="evidence" value="ECO:0007669"/>
    <property type="project" value="TreeGrafter"/>
</dbReference>
<feature type="compositionally biased region" description="Low complexity" evidence="2">
    <location>
        <begin position="1857"/>
        <end position="1872"/>
    </location>
</feature>
<feature type="compositionally biased region" description="Polar residues" evidence="2">
    <location>
        <begin position="1055"/>
        <end position="1068"/>
    </location>
</feature>
<dbReference type="PANTHER" id="PTHR24170">
    <property type="entry name" value="ANKYRIN REPEAT DOMAIN-CONTAINING PROTEIN 27"/>
    <property type="match status" value="1"/>
</dbReference>
<feature type="compositionally biased region" description="Low complexity" evidence="2">
    <location>
        <begin position="75"/>
        <end position="94"/>
    </location>
</feature>
<feature type="compositionally biased region" description="Low complexity" evidence="2">
    <location>
        <begin position="346"/>
        <end position="358"/>
    </location>
</feature>
<feature type="compositionally biased region" description="Polar residues" evidence="2">
    <location>
        <begin position="1378"/>
        <end position="1393"/>
    </location>
</feature>
<feature type="region of interest" description="Disordered" evidence="2">
    <location>
        <begin position="2051"/>
        <end position="2076"/>
    </location>
</feature>
<sequence>MSRNEVQEPRNRSNSLSAAWSFLFRGQGSKQQQHHSQHSSQSSSPKHQTIREEEDDDEDKAWGKGVTRKVLPQQRRSTSSVHSSPTASSRTSPTLNPKRMSDVPRHPSALERIAIHNGNINSVLASTHDHNMSLPPLNKVNDRRDKVYYDHASPVSEEDKQQNSSTHVRHLPNGQRTFVDQDGKPALSSTRSGDLSGFLVKGSKDGCGSESADSNANSTADAHRSSSPASTSSVPSSSCPSPPSDVDTIPGPVARTTSQSSKTGGLPSNSTSSSAQSAPPVGLGLNGMSGQKSSEYLQQWATPPLSGPSYFDITPSHNTSPPSSKKSAGYVTKTPGRRTKRTPAHSISSTITNGGTSSRRVSCTLPDNSSQNSASFLDEREVEIDENSFYMHLQKMQERHVAQQEPGWLRTQHALLQAKHRAPSSGQQHLDIKGRKSGFVPGSQPFLSRIHSNSSSPSSSDYGSSPSFHHGLQQQQRQPYSGGSSSQRQQPIHALNCFQPGGVICVPRERTLGGLIFHKTFVETHILTPSPYYRGQYLTLDNRVVEIDKEYVKEISGFAQPRSVKILSEETVYNGSSQKPTRVLMIDRPLEGDGIALNRSMDGPIMPVVRNFSSDMAFLESFPELSRALRDFNNLCQEFEKTYVYIRGFATYTLDKLRLIYEKAYQDCLGDSVKLQKMLMYGVQAEQDTFAELIENVVLGKLYQKLFIHSLVPCYAQRDIDVDETIETYHRYFFSLGEHRGIDSGSCLASSEGPLLTETLKKFGLSEKMWTMRLDHALDGAAGLLRAWDQQSMEETIGLMTSPRMSTPSIVQESEQERKRRELRESLRVFVQDSRPKSESRASNRGFSSEQAEDAEDDEEQEPEYVWNTPLEKVICIKQVLDTITIVAEDHLMNGQGAGFVQRKRSEVSVTTDDFIPLLAIVIIQARMMRLGSNMFYLERFRINTPKSDHNFALVTFGASVEFLKSDPLGLLGVDPNQVPNAGVSVGQGESVSGSNVPSEDELKSSSEETPIMPWGTPSHTGWGFSPPKSGPDVPTFELLTPGEDIVPPLGIPTKESSPSRPPSANRTNDFAQQYQQRHTRSTSMNIDDRFRKVGHVDEAGSGSSNNSSWSRSPMMGPRFISGTNSPLGTTSPTQGPGSTPIDAVSGGVGRRQSHQPPSVSQRHSISSGQVHMFNHAQHHHHHHHRISVEQGRETMHRPTILPLQSPNMTPQLVVKPQIMLPPPKTPPMSGQNTTGRARPMSMISVGALSSSPYSGSFGSPSTLHTRERAYTSNHSSPATSPRLGPGMGSRQGSRSNSLMSGSFPMLRTNSMTTVLKAQELQGSDQLLPVSPGTLWLPKSTSQGANQPAFSSSPSLFTESPSLLPASTATAVIPKTPEQPSKASRTGSGSNQLGRIRTSPASTTSSISTPTTPSTFSPSSSNALLDSLNTSAQLATPPAVGPGLTRSKIGHSAEPSVASSSSSITSSETGSVRSKSSIGRQNSLRLTIPKLALSPSAPSTVFCKTTVASAATHETSIVDETDPSSRQTINGTGLQGAKSAPEVPTLASLARSGGSHARARSPAISMSNSPFVFADLQKSSPLQSPLSQNEDKDGLSQVFADSGPPAATERPTRIPQAEEQLLQEDHEDTEQDQRSASWTRSTVKVHSASTSSTSIVTTSATPTSPAFPQQHFQYVGRQSAPEIISLSNPMRGSIVIGSGNSSSHDGKLTSSSYTTSYHDQHLRSSSANSSPGGIHLVRRSLDGPRPSTSLGYYSSSYGSNYASEYSSGSGFHSQQPRTSSPLLNSIPRQQPSYANSSYNGGSSAQYHQQSKQHHGQHHQRQHSAAASTSHIPPMSSSFTHNSGSGHFPRGLGILTPSTSSELGHGHGSSETGSLKHSDRKNGGSSSSSMHISSIASSARLDSPWFTPSPATSAMSSALNQGATEASWTEEGSRQQGDNQGDHQGVHPLTHEVPRTRESSSSHSKMDSGKYVGHQHQRSSSSSTKSGGVTAICTPIISATAATEHISHGTALDFDRDFCLDTAALSSDSRRGSTTSLRAVKSTNTFQPEKVILPWGSSSSSNQSLSTNTGKGGVGSGGNRLGVSTGSFIDLPAAINSSLSSSTSARPVAPFSLRTGGGGGGGSGTATPTLSGSFLMENSSSTLMGDFLSELAKVEDGDVLVGNGRSGFVSRQ</sequence>
<reference evidence="4" key="1">
    <citation type="journal article" date="2020" name="Fungal Divers.">
        <title>Resolving the Mortierellaceae phylogeny through synthesis of multi-gene phylogenetics and phylogenomics.</title>
        <authorList>
            <person name="Vandepol N."/>
            <person name="Liber J."/>
            <person name="Desiro A."/>
            <person name="Na H."/>
            <person name="Kennedy M."/>
            <person name="Barry K."/>
            <person name="Grigoriev I.V."/>
            <person name="Miller A.N."/>
            <person name="O'Donnell K."/>
            <person name="Stajich J.E."/>
            <person name="Bonito G."/>
        </authorList>
    </citation>
    <scope>NUCLEOTIDE SEQUENCE</scope>
    <source>
        <strain evidence="4">NVP60</strain>
    </source>
</reference>
<feature type="region of interest" description="Disordered" evidence="2">
    <location>
        <begin position="1579"/>
        <end position="1665"/>
    </location>
</feature>
<gene>
    <name evidence="4" type="ORF">BGZ97_011327</name>
</gene>
<feature type="region of interest" description="Disordered" evidence="2">
    <location>
        <begin position="1764"/>
        <end position="1891"/>
    </location>
</feature>
<feature type="compositionally biased region" description="Polar residues" evidence="2">
    <location>
        <begin position="1339"/>
        <end position="1350"/>
    </location>
</feature>
<feature type="region of interest" description="Disordered" evidence="2">
    <location>
        <begin position="1905"/>
        <end position="1987"/>
    </location>
</feature>
<feature type="compositionally biased region" description="Low complexity" evidence="2">
    <location>
        <begin position="1692"/>
        <end position="1703"/>
    </location>
</feature>
<feature type="compositionally biased region" description="Low complexity" evidence="2">
    <location>
        <begin position="38"/>
        <end position="47"/>
    </location>
</feature>
<dbReference type="PANTHER" id="PTHR24170:SF1">
    <property type="entry name" value="DOMAIN PROTEIN, PUTATIVE (AFU_ORTHOLOGUE AFUA_1G09870)-RELATED"/>
    <property type="match status" value="1"/>
</dbReference>
<feature type="compositionally biased region" description="Polar residues" evidence="2">
    <location>
        <begin position="1271"/>
        <end position="1280"/>
    </location>
</feature>
<dbReference type="Pfam" id="PF02204">
    <property type="entry name" value="VPS9"/>
    <property type="match status" value="1"/>
</dbReference>
<feature type="compositionally biased region" description="Basic and acidic residues" evidence="2">
    <location>
        <begin position="1"/>
        <end position="11"/>
    </location>
</feature>
<dbReference type="GO" id="GO:0005770">
    <property type="term" value="C:late endosome"/>
    <property type="evidence" value="ECO:0007669"/>
    <property type="project" value="TreeGrafter"/>
</dbReference>
<feature type="compositionally biased region" description="Basic and acidic residues" evidence="2">
    <location>
        <begin position="1939"/>
        <end position="1967"/>
    </location>
</feature>
<feature type="compositionally biased region" description="Low complexity" evidence="2">
    <location>
        <begin position="1579"/>
        <end position="1588"/>
    </location>
</feature>
<feature type="compositionally biased region" description="Polar residues" evidence="2">
    <location>
        <begin position="1155"/>
        <end position="1166"/>
    </location>
</feature>
<dbReference type="EMBL" id="JAAAIN010000063">
    <property type="protein sequence ID" value="KAG0321446.1"/>
    <property type="molecule type" value="Genomic_DNA"/>
</dbReference>
<feature type="compositionally biased region" description="Polar residues" evidence="2">
    <location>
        <begin position="472"/>
        <end position="488"/>
    </location>
</feature>
<feature type="compositionally biased region" description="Polar residues" evidence="2">
    <location>
        <begin position="1771"/>
        <end position="1791"/>
    </location>
</feature>
<dbReference type="InterPro" id="IPR051248">
    <property type="entry name" value="UPF0507/Ank_repeat_27"/>
</dbReference>
<feature type="compositionally biased region" description="Low complexity" evidence="2">
    <location>
        <begin position="209"/>
        <end position="239"/>
    </location>
</feature>
<evidence type="ECO:0000259" key="3">
    <source>
        <dbReference type="PROSITE" id="PS51205"/>
    </source>
</evidence>
<comment type="caution">
    <text evidence="4">The sequence shown here is derived from an EMBL/GenBank/DDBJ whole genome shotgun (WGS) entry which is preliminary data.</text>
</comment>
<dbReference type="SUPFAM" id="SSF109993">
    <property type="entry name" value="VPS9 domain"/>
    <property type="match status" value="1"/>
</dbReference>
<dbReference type="GO" id="GO:0097422">
    <property type="term" value="C:tubular endosome"/>
    <property type="evidence" value="ECO:0007669"/>
    <property type="project" value="TreeGrafter"/>
</dbReference>
<feature type="compositionally biased region" description="Polar residues" evidence="2">
    <location>
        <begin position="1422"/>
        <end position="1434"/>
    </location>
</feature>
<organism evidence="4 5">
    <name type="scientific">Linnemannia gamsii</name>
    <dbReference type="NCBI Taxonomy" id="64522"/>
    <lineage>
        <taxon>Eukaryota</taxon>
        <taxon>Fungi</taxon>
        <taxon>Fungi incertae sedis</taxon>
        <taxon>Mucoromycota</taxon>
        <taxon>Mortierellomycotina</taxon>
        <taxon>Mortierellomycetes</taxon>
        <taxon>Mortierellales</taxon>
        <taxon>Mortierellaceae</taxon>
        <taxon>Linnemannia</taxon>
    </lineage>
</organism>
<dbReference type="GO" id="GO:0030133">
    <property type="term" value="C:transport vesicle"/>
    <property type="evidence" value="ECO:0007669"/>
    <property type="project" value="TreeGrafter"/>
</dbReference>
<dbReference type="OrthoDB" id="411646at2759"/>
<dbReference type="GO" id="GO:0045022">
    <property type="term" value="P:early endosome to late endosome transport"/>
    <property type="evidence" value="ECO:0007669"/>
    <property type="project" value="TreeGrafter"/>
</dbReference>
<dbReference type="GO" id="GO:0005886">
    <property type="term" value="C:plasma membrane"/>
    <property type="evidence" value="ECO:0007669"/>
    <property type="project" value="TreeGrafter"/>
</dbReference>
<evidence type="ECO:0000313" key="4">
    <source>
        <dbReference type="EMBL" id="KAG0321446.1"/>
    </source>
</evidence>
<feature type="region of interest" description="Disordered" evidence="2">
    <location>
        <begin position="307"/>
        <end position="360"/>
    </location>
</feature>